<dbReference type="InterPro" id="IPR010865">
    <property type="entry name" value="DUF1499"/>
</dbReference>
<organism evidence="1 2">
    <name type="scientific">Salinisphaera shabanensis E1L3A</name>
    <dbReference type="NCBI Taxonomy" id="1033802"/>
    <lineage>
        <taxon>Bacteria</taxon>
        <taxon>Pseudomonadati</taxon>
        <taxon>Pseudomonadota</taxon>
        <taxon>Gammaproteobacteria</taxon>
        <taxon>Salinisphaerales</taxon>
        <taxon>Salinisphaeraceae</taxon>
        <taxon>Salinisphaera</taxon>
    </lineage>
</organism>
<dbReference type="STRING" id="1033802.SSPSH_000956"/>
<keyword evidence="2" id="KW-1185">Reference proteome</keyword>
<protein>
    <recommendedName>
        <fullName evidence="3">DUF1499 domain-containing protein</fullName>
    </recommendedName>
</protein>
<dbReference type="eggNOG" id="COG4446">
    <property type="taxonomic scope" value="Bacteria"/>
</dbReference>
<evidence type="ECO:0008006" key="3">
    <source>
        <dbReference type="Google" id="ProtNLM"/>
    </source>
</evidence>
<accession>F7Q9A9</accession>
<sequence>MTSGVIGCASPPPKQFTRSADEFTPCSSAPHCVSSQADKGGSKYVAPFAYKQATAAAARQTLLDILAASEGATVERAEERFIHATFRSTLGFVDDVTFIVRPEAEIIDVKSSSRLGYYDFSVNRKRVEQLRARFNAQLSAKA</sequence>
<dbReference type="PANTHER" id="PTHR34801">
    <property type="entry name" value="EXPRESSED PROTEIN"/>
    <property type="match status" value="1"/>
</dbReference>
<comment type="caution">
    <text evidence="1">The sequence shown here is derived from an EMBL/GenBank/DDBJ whole genome shotgun (WGS) entry which is preliminary data.</text>
</comment>
<evidence type="ECO:0000313" key="2">
    <source>
        <dbReference type="Proteomes" id="UP000006242"/>
    </source>
</evidence>
<name>F7Q9A9_9GAMM</name>
<dbReference type="EMBL" id="AFNV02000005">
    <property type="protein sequence ID" value="ERJ20092.1"/>
    <property type="molecule type" value="Genomic_DNA"/>
</dbReference>
<gene>
    <name evidence="1" type="ORF">SSPSH_000956</name>
</gene>
<dbReference type="Proteomes" id="UP000006242">
    <property type="component" value="Unassembled WGS sequence"/>
</dbReference>
<proteinExistence type="predicted"/>
<dbReference type="AlphaFoldDB" id="F7Q9A9"/>
<dbReference type="PANTHER" id="PTHR34801:SF6">
    <property type="entry name" value="SLL1620 PROTEIN"/>
    <property type="match status" value="1"/>
</dbReference>
<dbReference type="PIRSF" id="PIRSF026426">
    <property type="entry name" value="DUF1499"/>
    <property type="match status" value="1"/>
</dbReference>
<evidence type="ECO:0000313" key="1">
    <source>
        <dbReference type="EMBL" id="ERJ20092.1"/>
    </source>
</evidence>
<reference evidence="1 2" key="1">
    <citation type="journal article" date="2011" name="J. Bacteriol.">
        <title>Genome sequence of Salinisphaera shabanensis, a gammaproteobacterium from the harsh, variable environment of the brine-seawater interface of the Shaban Deep in the Red Sea.</title>
        <authorList>
            <person name="Antunes A."/>
            <person name="Alam I."/>
            <person name="Bajic V.B."/>
            <person name="Stingl U."/>
        </authorList>
    </citation>
    <scope>NUCLEOTIDE SEQUENCE [LARGE SCALE GENOMIC DNA]</scope>
    <source>
        <strain evidence="1 2">E1L3A</strain>
    </source>
</reference>
<reference evidence="1 2" key="2">
    <citation type="journal article" date="2013" name="PLoS ONE">
        <title>INDIGO - INtegrated Data Warehouse of MIcrobial GenOmes with Examples from the Red Sea Extremophiles.</title>
        <authorList>
            <person name="Alam I."/>
            <person name="Antunes A."/>
            <person name="Kamau A.A."/>
            <person name="Ba Alawi W."/>
            <person name="Kalkatawi M."/>
            <person name="Stingl U."/>
            <person name="Bajic V.B."/>
        </authorList>
    </citation>
    <scope>NUCLEOTIDE SEQUENCE [LARGE SCALE GENOMIC DNA]</scope>
    <source>
        <strain evidence="1 2">E1L3A</strain>
    </source>
</reference>
<dbReference type="Pfam" id="PF07386">
    <property type="entry name" value="DUF1499"/>
    <property type="match status" value="1"/>
</dbReference>